<dbReference type="AlphaFoldDB" id="A0A558GBL7"/>
<gene>
    <name evidence="1" type="ORF">FQA18_07955</name>
</gene>
<dbReference type="InterPro" id="IPR036388">
    <property type="entry name" value="WH-like_DNA-bd_sf"/>
</dbReference>
<organism evidence="1 2">
    <name type="scientific">Haloferax volcanii</name>
    <name type="common">Halobacterium volcanii</name>
    <dbReference type="NCBI Taxonomy" id="2246"/>
    <lineage>
        <taxon>Archaea</taxon>
        <taxon>Methanobacteriati</taxon>
        <taxon>Methanobacteriota</taxon>
        <taxon>Stenosarchaea group</taxon>
        <taxon>Halobacteria</taxon>
        <taxon>Halobacteriales</taxon>
        <taxon>Haloferacaceae</taxon>
        <taxon>Haloferax</taxon>
    </lineage>
</organism>
<proteinExistence type="predicted"/>
<dbReference type="Proteomes" id="UP000320212">
    <property type="component" value="Unassembled WGS sequence"/>
</dbReference>
<dbReference type="EMBL" id="VMTR01000041">
    <property type="protein sequence ID" value="TVT95148.1"/>
    <property type="molecule type" value="Genomic_DNA"/>
</dbReference>
<name>A0A558GBL7_HALVO</name>
<accession>A0A558GBL7</accession>
<evidence type="ECO:0000313" key="2">
    <source>
        <dbReference type="Proteomes" id="UP000320212"/>
    </source>
</evidence>
<dbReference type="Gene3D" id="1.10.10.10">
    <property type="entry name" value="Winged helix-like DNA-binding domain superfamily/Winged helix DNA-binding domain"/>
    <property type="match status" value="1"/>
</dbReference>
<comment type="caution">
    <text evidence="1">The sequence shown here is derived from an EMBL/GenBank/DDBJ whole genome shotgun (WGS) entry which is preliminary data.</text>
</comment>
<evidence type="ECO:0000313" key="1">
    <source>
        <dbReference type="EMBL" id="TVT95148.1"/>
    </source>
</evidence>
<dbReference type="Pfam" id="PF13412">
    <property type="entry name" value="HTH_24"/>
    <property type="match status" value="1"/>
</dbReference>
<protein>
    <submittedName>
        <fullName evidence="1">Winged helix-turn-helix domain-containing protein</fullName>
    </submittedName>
</protein>
<dbReference type="RefSeq" id="WP_144858659.1">
    <property type="nucleotide sequence ID" value="NZ_VMTR01000041.1"/>
</dbReference>
<dbReference type="InterPro" id="IPR036390">
    <property type="entry name" value="WH_DNA-bd_sf"/>
</dbReference>
<reference evidence="1 2" key="1">
    <citation type="submission" date="2019-07" db="EMBL/GenBank/DDBJ databases">
        <title>Draft genome sequence of Haloferax volcanii SS0101, isolated from salt farm in Samut Sakhon, Thailand.</title>
        <authorList>
            <person name="Wanthongcharoen S."/>
            <person name="Yamprayoonswat W."/>
            <person name="Ruangsuj P."/>
            <person name="Thongpramul N."/>
            <person name="Jumpathong W."/>
            <person name="Sittihan S."/>
            <person name="Kanjanavas P."/>
            <person name="Yasawong M."/>
        </authorList>
    </citation>
    <scope>NUCLEOTIDE SEQUENCE [LARGE SCALE GENOMIC DNA]</scope>
    <source>
        <strain evidence="1 2">SS0101</strain>
    </source>
</reference>
<dbReference type="SUPFAM" id="SSF46785">
    <property type="entry name" value="Winged helix' DNA-binding domain"/>
    <property type="match status" value="1"/>
</dbReference>
<sequence>MSNGPGRKPKITDHEILEVFRSSSDPVLTTAEVAAEFEITHRGVRDRLEKLEEAGKLRSKKVGARAKVWWDPEHTSVNGS</sequence>